<dbReference type="EMBL" id="GL349449">
    <property type="protein sequence ID" value="KNC48086.1"/>
    <property type="molecule type" value="Genomic_DNA"/>
</dbReference>
<dbReference type="PANTHER" id="PTHR43671">
    <property type="entry name" value="SERINE/THREONINE-PROTEIN KINASE NEK"/>
    <property type="match status" value="1"/>
</dbReference>
<dbReference type="GO" id="GO:0004674">
    <property type="term" value="F:protein serine/threonine kinase activity"/>
    <property type="evidence" value="ECO:0007669"/>
    <property type="project" value="UniProtKB-KW"/>
</dbReference>
<dbReference type="RefSeq" id="XP_013759099.1">
    <property type="nucleotide sequence ID" value="XM_013903645.1"/>
</dbReference>
<dbReference type="Pfam" id="PF00069">
    <property type="entry name" value="Pkinase"/>
    <property type="match status" value="1"/>
</dbReference>
<dbReference type="PANTHER" id="PTHR43671:SF103">
    <property type="entry name" value="KINASE, PUTATIVE-RELATED"/>
    <property type="match status" value="1"/>
</dbReference>
<evidence type="ECO:0000256" key="4">
    <source>
        <dbReference type="ARBA" id="ARBA00022840"/>
    </source>
</evidence>
<dbReference type="Gene3D" id="1.10.510.10">
    <property type="entry name" value="Transferase(Phosphotransferase) domain 1"/>
    <property type="match status" value="1"/>
</dbReference>
<keyword evidence="1" id="KW-0808">Transferase</keyword>
<dbReference type="AlphaFoldDB" id="A0A0L0D7Q3"/>
<dbReference type="Proteomes" id="UP000054408">
    <property type="component" value="Unassembled WGS sequence"/>
</dbReference>
<feature type="domain" description="Protein kinase" evidence="6">
    <location>
        <begin position="23"/>
        <end position="342"/>
    </location>
</feature>
<accession>A0A0L0D7Q3</accession>
<dbReference type="Gene3D" id="3.30.200.20">
    <property type="entry name" value="Phosphorylase Kinase, domain 1"/>
    <property type="match status" value="1"/>
</dbReference>
<organism evidence="7 8">
    <name type="scientific">Thecamonas trahens ATCC 50062</name>
    <dbReference type="NCBI Taxonomy" id="461836"/>
    <lineage>
        <taxon>Eukaryota</taxon>
        <taxon>Apusozoa</taxon>
        <taxon>Apusomonadida</taxon>
        <taxon>Apusomonadidae</taxon>
        <taxon>Thecamonas</taxon>
    </lineage>
</organism>
<dbReference type="PROSITE" id="PS00108">
    <property type="entry name" value="PROTEIN_KINASE_ST"/>
    <property type="match status" value="1"/>
</dbReference>
<dbReference type="OrthoDB" id="1034557at2759"/>
<dbReference type="GeneID" id="25563866"/>
<protein>
    <submittedName>
        <fullName evidence="7">Serine/threonine protein kinase</fullName>
    </submittedName>
</protein>
<dbReference type="InterPro" id="IPR011009">
    <property type="entry name" value="Kinase-like_dom_sf"/>
</dbReference>
<reference evidence="7 8" key="1">
    <citation type="submission" date="2010-05" db="EMBL/GenBank/DDBJ databases">
        <title>The Genome Sequence of Thecamonas trahens ATCC 50062.</title>
        <authorList>
            <consortium name="The Broad Institute Genome Sequencing Platform"/>
            <person name="Russ C."/>
            <person name="Cuomo C."/>
            <person name="Shea T."/>
            <person name="Young S.K."/>
            <person name="Zeng Q."/>
            <person name="Koehrsen M."/>
            <person name="Haas B."/>
            <person name="Borodovsky M."/>
            <person name="Guigo R."/>
            <person name="Alvarado L."/>
            <person name="Berlin A."/>
            <person name="Bochicchio J."/>
            <person name="Borenstein D."/>
            <person name="Chapman S."/>
            <person name="Chen Z."/>
            <person name="Freedman E."/>
            <person name="Gellesch M."/>
            <person name="Goldberg J."/>
            <person name="Griggs A."/>
            <person name="Gujja S."/>
            <person name="Heilman E."/>
            <person name="Heiman D."/>
            <person name="Hepburn T."/>
            <person name="Howarth C."/>
            <person name="Jen D."/>
            <person name="Larson L."/>
            <person name="Mehta T."/>
            <person name="Park D."/>
            <person name="Pearson M."/>
            <person name="Roberts A."/>
            <person name="Saif S."/>
            <person name="Shenoy N."/>
            <person name="Sisk P."/>
            <person name="Stolte C."/>
            <person name="Sykes S."/>
            <person name="Thomson T."/>
            <person name="Walk T."/>
            <person name="White J."/>
            <person name="Yandava C."/>
            <person name="Burger G."/>
            <person name="Gray M.W."/>
            <person name="Holland P.W.H."/>
            <person name="King N."/>
            <person name="Lang F.B.F."/>
            <person name="Roger A.J."/>
            <person name="Ruiz-Trillo I."/>
            <person name="Lander E."/>
            <person name="Nusbaum C."/>
        </authorList>
    </citation>
    <scope>NUCLEOTIDE SEQUENCE [LARGE SCALE GENOMIC DNA]</scope>
    <source>
        <strain evidence="7 8">ATCC 50062</strain>
    </source>
</reference>
<dbReference type="eggNOG" id="KOG0589">
    <property type="taxonomic scope" value="Eukaryota"/>
</dbReference>
<dbReference type="OMA" id="PYIVAFE"/>
<keyword evidence="8" id="KW-1185">Reference proteome</keyword>
<evidence type="ECO:0000313" key="7">
    <source>
        <dbReference type="EMBL" id="KNC48086.1"/>
    </source>
</evidence>
<dbReference type="SUPFAM" id="SSF56112">
    <property type="entry name" value="Protein kinase-like (PK-like)"/>
    <property type="match status" value="1"/>
</dbReference>
<feature type="region of interest" description="Disordered" evidence="5">
    <location>
        <begin position="605"/>
        <end position="675"/>
    </location>
</feature>
<feature type="region of interest" description="Disordered" evidence="5">
    <location>
        <begin position="510"/>
        <end position="547"/>
    </location>
</feature>
<keyword evidence="3 7" id="KW-0418">Kinase</keyword>
<sequence length="675" mass="72196">MFVSVSGDDLRTTFANYTATTEYEVIRELGGGGQGRVYAVRPVGTAKSGEEGGASGADGQAAPAQTLLAMKVMPTGSELAVWKALFECEILRQLNSPYIVAFEDAFVREPPSPTAKGLEVCLVMEMCSGGDLFDVFAARANDAAPFTQTELGGWMAQIASALHHLHSQTFTDPRPNKSGKAKAPGPLIYRDLKPENLFVTTASAAESGSERYVLKLGDFGISRVAWDKADDANGIERVDTTSGSLSYLAPEALAGATTLTPAVDIFALGVMMFYMARMDMTPNVGMLGLRPGFDPVASLRPLLVSGARSELDEPFIDLIIRCVKAAPEDRPSAAELLASPVLAPYVADLAADPMTARVVKARPDAREAISASVRDHFRRQHYAVARITLLSASKARIDSPSKAAGKCFRATVRHSESSREPRFDLAFDIQLGTRLGRDGFQLVIDASSVVELAIPPRRRPTLLVRTDDEPSLVRAAGRSKKFVPWDSFSLDGGNAAVAAAASAAAASVAAEDGSDAAPPPARTLRSTPQRRAKARSRIPATPNTKRRVAQWTVNSDGTYEVLVTFASMLGLERFLHNLAMVAREPTEVFHAAQATIIDLVTPLLSRPRSISPDSDDDAETSSDAGSASPTHCPRRTPAGQPDCGNDHDLDHDDDDDEADGGSLEDLTGLMRKLKF</sequence>
<dbReference type="SMART" id="SM00220">
    <property type="entry name" value="S_TKc"/>
    <property type="match status" value="1"/>
</dbReference>
<evidence type="ECO:0000259" key="6">
    <source>
        <dbReference type="PROSITE" id="PS50011"/>
    </source>
</evidence>
<dbReference type="PROSITE" id="PS50011">
    <property type="entry name" value="PROTEIN_KINASE_DOM"/>
    <property type="match status" value="1"/>
</dbReference>
<evidence type="ECO:0000256" key="2">
    <source>
        <dbReference type="ARBA" id="ARBA00022741"/>
    </source>
</evidence>
<dbReference type="InterPro" id="IPR000719">
    <property type="entry name" value="Prot_kinase_dom"/>
</dbReference>
<dbReference type="InterPro" id="IPR008271">
    <property type="entry name" value="Ser/Thr_kinase_AS"/>
</dbReference>
<dbReference type="InterPro" id="IPR050660">
    <property type="entry name" value="NEK_Ser/Thr_kinase"/>
</dbReference>
<keyword evidence="7" id="KW-0723">Serine/threonine-protein kinase</keyword>
<evidence type="ECO:0000256" key="5">
    <source>
        <dbReference type="SAM" id="MobiDB-lite"/>
    </source>
</evidence>
<dbReference type="STRING" id="461836.A0A0L0D7Q3"/>
<name>A0A0L0D7Q3_THETB</name>
<dbReference type="GO" id="GO:0005524">
    <property type="term" value="F:ATP binding"/>
    <property type="evidence" value="ECO:0007669"/>
    <property type="project" value="UniProtKB-KW"/>
</dbReference>
<evidence type="ECO:0000256" key="1">
    <source>
        <dbReference type="ARBA" id="ARBA00022679"/>
    </source>
</evidence>
<keyword evidence="4" id="KW-0067">ATP-binding</keyword>
<evidence type="ECO:0000256" key="3">
    <source>
        <dbReference type="ARBA" id="ARBA00022777"/>
    </source>
</evidence>
<keyword evidence="2" id="KW-0547">Nucleotide-binding</keyword>
<gene>
    <name evidence="7" type="ORF">AMSG_04316</name>
</gene>
<evidence type="ECO:0000313" key="8">
    <source>
        <dbReference type="Proteomes" id="UP000054408"/>
    </source>
</evidence>
<proteinExistence type="predicted"/>